<dbReference type="SUPFAM" id="SSF52172">
    <property type="entry name" value="CheY-like"/>
    <property type="match status" value="1"/>
</dbReference>
<dbReference type="InterPro" id="IPR001789">
    <property type="entry name" value="Sig_transdc_resp-reg_receiver"/>
</dbReference>
<feature type="domain" description="Response regulatory" evidence="2">
    <location>
        <begin position="9"/>
        <end position="128"/>
    </location>
</feature>
<evidence type="ECO:0000313" key="3">
    <source>
        <dbReference type="EMBL" id="GAA4954871.1"/>
    </source>
</evidence>
<feature type="modified residue" description="4-aspartylphosphate" evidence="1">
    <location>
        <position position="64"/>
    </location>
</feature>
<dbReference type="InterPro" id="IPR011006">
    <property type="entry name" value="CheY-like_superfamily"/>
</dbReference>
<protein>
    <recommendedName>
        <fullName evidence="2">Response regulatory domain-containing protein</fullName>
    </recommendedName>
</protein>
<proteinExistence type="predicted"/>
<dbReference type="EMBL" id="BAABHS010000004">
    <property type="protein sequence ID" value="GAA4954871.1"/>
    <property type="molecule type" value="Genomic_DNA"/>
</dbReference>
<dbReference type="PROSITE" id="PS50110">
    <property type="entry name" value="RESPONSE_REGULATORY"/>
    <property type="match status" value="1"/>
</dbReference>
<dbReference type="Gene3D" id="3.40.50.2300">
    <property type="match status" value="1"/>
</dbReference>
<organism evidence="3 4">
    <name type="scientific">Yinghuangia aomiensis</name>
    <dbReference type="NCBI Taxonomy" id="676205"/>
    <lineage>
        <taxon>Bacteria</taxon>
        <taxon>Bacillati</taxon>
        <taxon>Actinomycetota</taxon>
        <taxon>Actinomycetes</taxon>
        <taxon>Kitasatosporales</taxon>
        <taxon>Streptomycetaceae</taxon>
        <taxon>Yinghuangia</taxon>
    </lineage>
</organism>
<keyword evidence="1" id="KW-0597">Phosphoprotein</keyword>
<evidence type="ECO:0000259" key="2">
    <source>
        <dbReference type="PROSITE" id="PS50110"/>
    </source>
</evidence>
<name>A0ABP9GVT4_9ACTN</name>
<comment type="caution">
    <text evidence="3">The sequence shown here is derived from an EMBL/GenBank/DDBJ whole genome shotgun (WGS) entry which is preliminary data.</text>
</comment>
<accession>A0ABP9GVT4</accession>
<evidence type="ECO:0000313" key="4">
    <source>
        <dbReference type="Proteomes" id="UP001500466"/>
    </source>
</evidence>
<gene>
    <name evidence="3" type="ORF">GCM10023205_15860</name>
</gene>
<reference evidence="4" key="1">
    <citation type="journal article" date="2019" name="Int. J. Syst. Evol. Microbiol.">
        <title>The Global Catalogue of Microorganisms (GCM) 10K type strain sequencing project: providing services to taxonomists for standard genome sequencing and annotation.</title>
        <authorList>
            <consortium name="The Broad Institute Genomics Platform"/>
            <consortium name="The Broad Institute Genome Sequencing Center for Infectious Disease"/>
            <person name="Wu L."/>
            <person name="Ma J."/>
        </authorList>
    </citation>
    <scope>NUCLEOTIDE SEQUENCE [LARGE SCALE GENOMIC DNA]</scope>
    <source>
        <strain evidence="4">JCM 17986</strain>
    </source>
</reference>
<keyword evidence="4" id="KW-1185">Reference proteome</keyword>
<dbReference type="Proteomes" id="UP001500466">
    <property type="component" value="Unassembled WGS sequence"/>
</dbReference>
<evidence type="ECO:0000256" key="1">
    <source>
        <dbReference type="PROSITE-ProRule" id="PRU00169"/>
    </source>
</evidence>
<dbReference type="RefSeq" id="WP_345674580.1">
    <property type="nucleotide sequence ID" value="NZ_BAABHS010000004.1"/>
</dbReference>
<sequence length="139" mass="14939">MAHSGDTMTVLVYSDDRNTRQKVMLALGRRPAADVPRLEYYECATEPAVIARMDKGGYDLVVLDGEAAPAGGMGICRQLKDEVYNCPPVLVLVGRPQDAWLATWCRADAVVSHPLDPVTLAASAAGLLRTRAAARTRAS</sequence>